<comment type="similarity">
    <text evidence="5">Belongs to the fem-1 family.</text>
</comment>
<evidence type="ECO:0000256" key="7">
    <source>
        <dbReference type="SAM" id="Coils"/>
    </source>
</evidence>
<dbReference type="InterPro" id="IPR000048">
    <property type="entry name" value="IQ_motif_EF-hand-BS"/>
</dbReference>
<dbReference type="CDD" id="cd00201">
    <property type="entry name" value="WW"/>
    <property type="match status" value="1"/>
</dbReference>
<evidence type="ECO:0000256" key="8">
    <source>
        <dbReference type="SAM" id="MobiDB-lite"/>
    </source>
</evidence>
<reference evidence="10" key="1">
    <citation type="submission" date="2023-01" db="EMBL/GenBank/DDBJ databases">
        <title>Metagenome sequencing of chrysophaentin producing Chrysophaeum taylorii.</title>
        <authorList>
            <person name="Davison J."/>
            <person name="Bewley C."/>
        </authorList>
    </citation>
    <scope>NUCLEOTIDE SEQUENCE</scope>
    <source>
        <strain evidence="10">NIES-1699</strain>
    </source>
</reference>
<dbReference type="SUPFAM" id="SSF48403">
    <property type="entry name" value="Ankyrin repeat"/>
    <property type="match status" value="1"/>
</dbReference>
<dbReference type="Gene3D" id="1.25.40.20">
    <property type="entry name" value="Ankyrin repeat-containing domain"/>
    <property type="match status" value="2"/>
</dbReference>
<evidence type="ECO:0000313" key="10">
    <source>
        <dbReference type="EMBL" id="KAJ8599982.1"/>
    </source>
</evidence>
<feature type="compositionally biased region" description="Polar residues" evidence="8">
    <location>
        <begin position="2297"/>
        <end position="2310"/>
    </location>
</feature>
<dbReference type="InterPro" id="IPR001202">
    <property type="entry name" value="WW_dom"/>
</dbReference>
<dbReference type="SMART" id="SM00248">
    <property type="entry name" value="ANK"/>
    <property type="match status" value="10"/>
</dbReference>
<evidence type="ECO:0000256" key="1">
    <source>
        <dbReference type="ARBA" id="ARBA00004906"/>
    </source>
</evidence>
<evidence type="ECO:0000256" key="2">
    <source>
        <dbReference type="ARBA" id="ARBA00022737"/>
    </source>
</evidence>
<feature type="coiled-coil region" evidence="7">
    <location>
        <begin position="1817"/>
        <end position="1876"/>
    </location>
</feature>
<evidence type="ECO:0000259" key="9">
    <source>
        <dbReference type="PROSITE" id="PS50020"/>
    </source>
</evidence>
<evidence type="ECO:0000256" key="5">
    <source>
        <dbReference type="ARBA" id="ARBA00038500"/>
    </source>
</evidence>
<evidence type="ECO:0000256" key="6">
    <source>
        <dbReference type="PROSITE-ProRule" id="PRU00023"/>
    </source>
</evidence>
<feature type="repeat" description="ANK" evidence="6">
    <location>
        <begin position="1626"/>
        <end position="1658"/>
    </location>
</feature>
<keyword evidence="4 6" id="KW-0040">ANK repeat</keyword>
<proteinExistence type="inferred from homology"/>
<feature type="repeat" description="ANK" evidence="6">
    <location>
        <begin position="1434"/>
        <end position="1466"/>
    </location>
</feature>
<dbReference type="PANTHER" id="PTHR24173">
    <property type="entry name" value="ANKYRIN REPEAT CONTAINING"/>
    <property type="match status" value="1"/>
</dbReference>
<feature type="compositionally biased region" description="Basic and acidic residues" evidence="8">
    <location>
        <begin position="629"/>
        <end position="640"/>
    </location>
</feature>
<dbReference type="InterPro" id="IPR002110">
    <property type="entry name" value="Ankyrin_rpt"/>
</dbReference>
<dbReference type="SMART" id="SM00015">
    <property type="entry name" value="IQ"/>
    <property type="match status" value="8"/>
</dbReference>
<feature type="region of interest" description="Disordered" evidence="8">
    <location>
        <begin position="2285"/>
        <end position="2337"/>
    </location>
</feature>
<dbReference type="SUPFAM" id="SSF48452">
    <property type="entry name" value="TPR-like"/>
    <property type="match status" value="1"/>
</dbReference>
<dbReference type="SUPFAM" id="SSF51045">
    <property type="entry name" value="WW domain"/>
    <property type="match status" value="1"/>
</dbReference>
<dbReference type="PROSITE" id="PS50297">
    <property type="entry name" value="ANK_REP_REGION"/>
    <property type="match status" value="3"/>
</dbReference>
<dbReference type="Pfam" id="PF12796">
    <property type="entry name" value="Ank_2"/>
    <property type="match status" value="2"/>
</dbReference>
<dbReference type="InterPro" id="IPR036770">
    <property type="entry name" value="Ankyrin_rpt-contain_sf"/>
</dbReference>
<dbReference type="InterPro" id="IPR036020">
    <property type="entry name" value="WW_dom_sf"/>
</dbReference>
<dbReference type="InterPro" id="IPR011990">
    <property type="entry name" value="TPR-like_helical_dom_sf"/>
</dbReference>
<sequence length="2396" mass="268882">MAPSIAVLCDKAPPVESIDEVDAIIARSNKYFPKGRRDKKRKRTTLRGPYDLRLTELKQSLHKINQGVDAFKREYTVPLWEQVSAREDKKAMAAALIKVDGDEAQGTTASTWVRRQLLDEATDVDLLRECADELRARYEKSVEAEEAKARGLEPTRAETVASETNTLCTQFPRFSELVRLKEFGAALPDDHDLARGPAWLVRTMEEVYDALAVAYAAGGPGGASRRHVVIPSRAPRAPDVAAAFFWRKFGTLAPSCAFSLARELNRASLTGSSDALLFKTILSERRSNEPLALVLHARGLLESCFGLLLRRVTQRVINGADGRLGQQGLLPRREEAPLVVPHATYGGDALKDARSPLYDPTIVSVLLPRAAVAKIARKLVGGRGGAERAASDELKSRGKAARKAHEITISNDEAASDDDNKEMCAVIANATTPEALARALVQKLETTYFAKSKRTSALFAKPRDNARAAFPAVADDDGLSRRLEYAEVANILLVLADIVSEAPEDLVSYVAYDDDGSRLTMLESLHKAQDDATAAENLSVKVKDAASAATQAKSMVSSIKAKLARLERQDGARHRAADKAKLLRNRTSLLLAEGDLVRANTLFAERRSQLDALERRIDMVWNTTTTSSSKHDPASHDDNHHHHHHHVSPPVDCALRILRAYAARESIVEATRRRRERDAKRHMFAAAASDEGFVSDPGVFQSEEVDSFKAKKHVLEDHSDILEPLIRAQHESAGKIQSWMRETLARLKGETKSSVVALVGQRDKIRYVQVVQKKREEGDERVAASRDLVRVMRLRKVDKDAARSFAESQEKVAHKLREHEAERRKRNKDMLALREHERAWRALSRARRFSLGRGKRLLRGILRVWHAKARESALACRSATFIQSAWRRRAAGRELDRLRRLEHRKLNAAMICYGRAEQRRMHRIIVEWCRRSNVTASAARMAAKLEMRLLERIVTSWFARAKFGERRRHYAARVLQHHIRAMGDANLIKRRTSISASTTVAAAWRGHSARRYVAGLRVDLDLRRRELQQRERAVLDLRSKISSQYMSAVCRAWYRTAKLRALALSRGRLRKLRCVLRGWRERTEELVAERARRFVACEDLLRRFVHGFVARQRFVRALRPYRAARTIQTHLARPHSALLRYAATRELHDAVVFTQRWRRGILGRRRARLENLERLFVAAYVDDADALIRRHTAAVALPALESTSATVAKHAAAGDLALHRAVRGVAVSAVETCLTMLGLGGDWCNDSGSTPLHVVGEPLEPPRNAAEEIAEKKRKREDEINFYAGKSTLSSSFLQSKMLTSASGSRTPRANKKQTNSENLILAAGASLVDGGESCAVAGLLPVKITTDFFGEWFESQATTNVLVLGSSPHRTYIDSDESEAGSIPSEASEREARLALMSAAEVDEMTSQESSKVGDIVEMLLTRGANLEALDALGRTPLMSAVERRDVGLVGALLDRGARTDVTDYAGDTPLTLSARCGCVAIGRLILRSGTEPDASGRNGRAAIHEVCRRANRGFAPRFARALLASGASLEGLDDRGWTPLAHCVSCPHHERQNTEDLEDRVDGRSTGSPEEAVLQLLLERGINLDEKYEDGSTVLHLAAKANRVDAVSAIIDVGDADASARDGSGETPLHIAARAGATHTLRALLRRGADLYVCDDNGNQAIHAACLGGHVETIETLVAYEAPLGCRNWAGLTPLGIARMYGKHRVIQYLLNTIASTSLGVVGDDSTDDAVAAWSRPVASAARKWRQVWSGEEGLSERTWHHADTGEVRSLPPPDRAEHVAELCRRAWPEIVLKRELVVARVEDREDDKTTIIGSAEYELERSQHETQVVRLRQEHEAAIVMQTRWRRLDAINLAASNRERRDASRRIQRATRVLLAEKKRLGDEREARAAAHLQRLFRGREMRRDLENFLRERAWWHRAELRLAVQLQRLWRGHVARRFVKCLRLRANGPRGYGDWHAVVRASGKPRRVFGIYEERFFPPHRDVRFYHNRITGVCFWDQPSDWVALDREAYEEREQLRLQGFTKRDDAAAARLQAIWKGRGERRNLRATLEGAKLMRECEAEYLKNPRDLRKLAHYLLYLHAMREDVERARPLYHHAIELMQRRGPDDAWLLCSYAVFLAATGEDDWATIADLADRGRRARDGPAGRGDQRSYDLGRGFFRSAIAQRPRSGWAWHNYALVLQLVYLDFSGAEESYVRAVLVSPRDNVLQRNFDTFLAQRGSEKTCFDAIRNFMTNEMLREKAIEKKQLDALRRDPKIQEMALRVQMAWRRREFRRLVFERAQHNNNNNNNNNNSVSHPGSSESQLTASIVDEPPYSAGDSSSSSSSSQEEPGAVLRWEVGETADGRRYYFDTVNGVAQWEEPASLDEVVVLAARPMTVETAAGSWRQEQEADS</sequence>
<feature type="region of interest" description="Disordered" evidence="8">
    <location>
        <begin position="625"/>
        <end position="648"/>
    </location>
</feature>
<keyword evidence="3" id="KW-0833">Ubl conjugation pathway</keyword>
<feature type="domain" description="WW" evidence="9">
    <location>
        <begin position="2340"/>
        <end position="2367"/>
    </location>
</feature>
<accession>A0AAD7XG37</accession>
<name>A0AAD7XG37_9STRA</name>
<comment type="pathway">
    <text evidence="1">Protein modification; protein ubiquitination.</text>
</comment>
<keyword evidence="7" id="KW-0175">Coiled coil</keyword>
<dbReference type="PROSITE" id="PS50096">
    <property type="entry name" value="IQ"/>
    <property type="match status" value="4"/>
</dbReference>
<protein>
    <recommendedName>
        <fullName evidence="9">WW domain-containing protein</fullName>
    </recommendedName>
</protein>
<organism evidence="10 11">
    <name type="scientific">Chrysophaeum taylorii</name>
    <dbReference type="NCBI Taxonomy" id="2483200"/>
    <lineage>
        <taxon>Eukaryota</taxon>
        <taxon>Sar</taxon>
        <taxon>Stramenopiles</taxon>
        <taxon>Ochrophyta</taxon>
        <taxon>Pelagophyceae</taxon>
        <taxon>Pelagomonadales</taxon>
        <taxon>Pelagomonadaceae</taxon>
        <taxon>Chrysophaeum</taxon>
    </lineage>
</organism>
<keyword evidence="11" id="KW-1185">Reference proteome</keyword>
<evidence type="ECO:0000313" key="11">
    <source>
        <dbReference type="Proteomes" id="UP001230188"/>
    </source>
</evidence>
<comment type="caution">
    <text evidence="10">The sequence shown here is derived from an EMBL/GenBank/DDBJ whole genome shotgun (WGS) entry which is preliminary data.</text>
</comment>
<dbReference type="Gene3D" id="2.20.70.10">
    <property type="match status" value="1"/>
</dbReference>
<dbReference type="PROSITE" id="PS50088">
    <property type="entry name" value="ANK_REPEAT"/>
    <property type="match status" value="3"/>
</dbReference>
<evidence type="ECO:0000256" key="3">
    <source>
        <dbReference type="ARBA" id="ARBA00022786"/>
    </source>
</evidence>
<dbReference type="Proteomes" id="UP001230188">
    <property type="component" value="Unassembled WGS sequence"/>
</dbReference>
<feature type="repeat" description="ANK" evidence="6">
    <location>
        <begin position="1592"/>
        <end position="1616"/>
    </location>
</feature>
<dbReference type="PROSITE" id="PS50020">
    <property type="entry name" value="WW_DOMAIN_2"/>
    <property type="match status" value="1"/>
</dbReference>
<dbReference type="EMBL" id="JAQMWT010000531">
    <property type="protein sequence ID" value="KAJ8599982.1"/>
    <property type="molecule type" value="Genomic_DNA"/>
</dbReference>
<gene>
    <name evidence="10" type="ORF">CTAYLR_001806</name>
</gene>
<dbReference type="SMART" id="SM00456">
    <property type="entry name" value="WW"/>
    <property type="match status" value="1"/>
</dbReference>
<feature type="compositionally biased region" description="Low complexity" evidence="8">
    <location>
        <begin position="2287"/>
        <end position="2296"/>
    </location>
</feature>
<evidence type="ECO:0000256" key="4">
    <source>
        <dbReference type="ARBA" id="ARBA00023043"/>
    </source>
</evidence>
<keyword evidence="2" id="KW-0677">Repeat</keyword>
<dbReference type="PANTHER" id="PTHR24173:SF74">
    <property type="entry name" value="ANKYRIN REPEAT DOMAIN-CONTAINING PROTEIN 16"/>
    <property type="match status" value="1"/>
</dbReference>